<reference evidence="7" key="2">
    <citation type="submission" date="2015-07" db="EMBL/GenBank/DDBJ databases">
        <title>Contrasting host-pathogen interactions and genome evolution in two generalist and specialist microsporidian pathogens of mosquitoes.</title>
        <authorList>
            <consortium name="The Broad Institute Genomics Platform"/>
            <consortium name="The Broad Institute Genome Sequencing Center for Infectious Disease"/>
            <person name="Cuomo C.A."/>
            <person name="Sanscrainte N.D."/>
            <person name="Goldberg J.M."/>
            <person name="Heiman D."/>
            <person name="Young S."/>
            <person name="Zeng Q."/>
            <person name="Becnel J.J."/>
            <person name="Birren B.W."/>
        </authorList>
    </citation>
    <scope>NUCLEOTIDE SEQUENCE [LARGE SCALE GENOMIC DNA]</scope>
    <source>
        <strain evidence="7">USNM 41457</strain>
    </source>
</reference>
<organism evidence="6 7">
    <name type="scientific">Edhazardia aedis (strain USNM 41457)</name>
    <name type="common">Microsporidian parasite</name>
    <dbReference type="NCBI Taxonomy" id="1003232"/>
    <lineage>
        <taxon>Eukaryota</taxon>
        <taxon>Fungi</taxon>
        <taxon>Fungi incertae sedis</taxon>
        <taxon>Microsporidia</taxon>
        <taxon>Edhazardia</taxon>
    </lineage>
</organism>
<dbReference type="GO" id="GO:0010571">
    <property type="term" value="P:positive regulation of nuclear cell cycle DNA replication"/>
    <property type="evidence" value="ECO:0007669"/>
    <property type="project" value="TreeGrafter"/>
</dbReference>
<evidence type="ECO:0000256" key="3">
    <source>
        <dbReference type="ARBA" id="ARBA00022833"/>
    </source>
</evidence>
<evidence type="ECO:0000313" key="7">
    <source>
        <dbReference type="Proteomes" id="UP000003163"/>
    </source>
</evidence>
<dbReference type="GO" id="GO:0031431">
    <property type="term" value="C:Dbf4-dependent protein kinase complex"/>
    <property type="evidence" value="ECO:0007669"/>
    <property type="project" value="TreeGrafter"/>
</dbReference>
<dbReference type="InterPro" id="IPR038545">
    <property type="entry name" value="Znf_DBF_sf"/>
</dbReference>
<dbReference type="GO" id="GO:0043539">
    <property type="term" value="F:protein serine/threonine kinase activator activity"/>
    <property type="evidence" value="ECO:0007669"/>
    <property type="project" value="TreeGrafter"/>
</dbReference>
<evidence type="ECO:0000256" key="2">
    <source>
        <dbReference type="ARBA" id="ARBA00022771"/>
    </source>
</evidence>
<dbReference type="GO" id="GO:1901987">
    <property type="term" value="P:regulation of cell cycle phase transition"/>
    <property type="evidence" value="ECO:0007669"/>
    <property type="project" value="TreeGrafter"/>
</dbReference>
<proteinExistence type="predicted"/>
<evidence type="ECO:0000259" key="5">
    <source>
        <dbReference type="PROSITE" id="PS51265"/>
    </source>
</evidence>
<keyword evidence="1" id="KW-0479">Metal-binding</keyword>
<dbReference type="InterPro" id="IPR051590">
    <property type="entry name" value="Replication_Regulatory_Kinase"/>
</dbReference>
<gene>
    <name evidence="6" type="ORF">EDEG_01928</name>
</gene>
<accession>J9DR11</accession>
<dbReference type="OrthoDB" id="21380at2759"/>
<reference evidence="6 7" key="1">
    <citation type="submission" date="2011-08" db="EMBL/GenBank/DDBJ databases">
        <authorList>
            <person name="Liu Z.J."/>
            <person name="Shi F.L."/>
            <person name="Lu J.Q."/>
            <person name="Li M."/>
            <person name="Wang Z.L."/>
        </authorList>
    </citation>
    <scope>NUCLEOTIDE SEQUENCE [LARGE SCALE GENOMIC DNA]</scope>
    <source>
        <strain evidence="6 7">USNM 41457</strain>
    </source>
</reference>
<sequence length="200" mass="23324">MRNYCIFKNPYVLIEDAKNKYSAIYKEYKDKKPCLNLSSARLTCPFADKIKYSHKKSARPQRPKAGYCETCFTHFKNYAQHILEEDHREFSYDEMNYNKVDFFIKEINEEIDYFPSDIDFSDLAPDSPCSRYTQGSSVEMCSTMNVNGADFTKESYDTIIFSRISGNSSSCYDSYDKITTTSANKIIRTILQRTSKNKKK</sequence>
<dbReference type="EMBL" id="AFBI03000030">
    <property type="protein sequence ID" value="EJW03772.1"/>
    <property type="molecule type" value="Genomic_DNA"/>
</dbReference>
<dbReference type="OMA" id="CETCFTH"/>
<keyword evidence="3" id="KW-0862">Zinc</keyword>
<dbReference type="InterPro" id="IPR006572">
    <property type="entry name" value="Znf_DBF"/>
</dbReference>
<keyword evidence="7" id="KW-1185">Reference proteome</keyword>
<dbReference type="GO" id="GO:0008270">
    <property type="term" value="F:zinc ion binding"/>
    <property type="evidence" value="ECO:0007669"/>
    <property type="project" value="UniProtKB-KW"/>
</dbReference>
<dbReference type="SMART" id="SM00586">
    <property type="entry name" value="ZnF_DBF"/>
    <property type="match status" value="1"/>
</dbReference>
<feature type="domain" description="DBF4-type" evidence="5">
    <location>
        <begin position="61"/>
        <end position="110"/>
    </location>
</feature>
<dbReference type="PANTHER" id="PTHR15375:SF26">
    <property type="entry name" value="PROTEIN CHIFFON"/>
    <property type="match status" value="1"/>
</dbReference>
<dbReference type="VEuPathDB" id="MicrosporidiaDB:EDEG_01928"/>
<evidence type="ECO:0000256" key="4">
    <source>
        <dbReference type="PROSITE-ProRule" id="PRU00600"/>
    </source>
</evidence>
<protein>
    <recommendedName>
        <fullName evidence="5">DBF4-type domain-containing protein</fullName>
    </recommendedName>
</protein>
<dbReference type="Pfam" id="PF07535">
    <property type="entry name" value="zf-DBF"/>
    <property type="match status" value="1"/>
</dbReference>
<dbReference type="InParanoid" id="J9DR11"/>
<comment type="caution">
    <text evidence="6">The sequence shown here is derived from an EMBL/GenBank/DDBJ whole genome shotgun (WGS) entry which is preliminary data.</text>
</comment>
<dbReference type="Proteomes" id="UP000003163">
    <property type="component" value="Unassembled WGS sequence"/>
</dbReference>
<dbReference type="HOGENOM" id="CLU_110543_0_0_1"/>
<dbReference type="PANTHER" id="PTHR15375">
    <property type="entry name" value="ACTIVATOR OF S-PHASE KINASE-RELATED"/>
    <property type="match status" value="1"/>
</dbReference>
<keyword evidence="2 4" id="KW-0863">Zinc-finger</keyword>
<dbReference type="PROSITE" id="PS51265">
    <property type="entry name" value="ZF_DBF4"/>
    <property type="match status" value="1"/>
</dbReference>
<evidence type="ECO:0000256" key="1">
    <source>
        <dbReference type="ARBA" id="ARBA00022723"/>
    </source>
</evidence>
<name>J9DR11_EDHAE</name>
<dbReference type="STRING" id="1003232.J9DR11"/>
<dbReference type="Gene3D" id="6.10.250.3410">
    <property type="entry name" value="DBF zinc finger"/>
    <property type="match status" value="1"/>
</dbReference>
<evidence type="ECO:0000313" key="6">
    <source>
        <dbReference type="EMBL" id="EJW03772.1"/>
    </source>
</evidence>
<dbReference type="AlphaFoldDB" id="J9DR11"/>
<dbReference type="GO" id="GO:0003676">
    <property type="term" value="F:nucleic acid binding"/>
    <property type="evidence" value="ECO:0007669"/>
    <property type="project" value="InterPro"/>
</dbReference>